<organism evidence="3 4">
    <name type="scientific">Hymenobacter ginkgonis</name>
    <dbReference type="NCBI Taxonomy" id="2682976"/>
    <lineage>
        <taxon>Bacteria</taxon>
        <taxon>Pseudomonadati</taxon>
        <taxon>Bacteroidota</taxon>
        <taxon>Cytophagia</taxon>
        <taxon>Cytophagales</taxon>
        <taxon>Hymenobacteraceae</taxon>
        <taxon>Hymenobacter</taxon>
    </lineage>
</organism>
<evidence type="ECO:0000259" key="2">
    <source>
        <dbReference type="SMART" id="SM00014"/>
    </source>
</evidence>
<name>A0A7K1TFB4_9BACT</name>
<dbReference type="AlphaFoldDB" id="A0A7K1TFB4"/>
<dbReference type="InterPro" id="IPR036938">
    <property type="entry name" value="PAP2/HPO_sf"/>
</dbReference>
<evidence type="ECO:0000256" key="1">
    <source>
        <dbReference type="SAM" id="Phobius"/>
    </source>
</evidence>
<dbReference type="Proteomes" id="UP000441336">
    <property type="component" value="Unassembled WGS sequence"/>
</dbReference>
<dbReference type="PANTHER" id="PTHR14969:SF13">
    <property type="entry name" value="AT30094P"/>
    <property type="match status" value="1"/>
</dbReference>
<reference evidence="3 4" key="1">
    <citation type="submission" date="2019-12" db="EMBL/GenBank/DDBJ databases">
        <title>Hymenobacter sp. HMF4947 Genome sequencing and assembly.</title>
        <authorList>
            <person name="Kang H."/>
            <person name="Cha I."/>
            <person name="Kim H."/>
            <person name="Joh K."/>
        </authorList>
    </citation>
    <scope>NUCLEOTIDE SEQUENCE [LARGE SCALE GENOMIC DNA]</scope>
    <source>
        <strain evidence="3 4">HMF4947</strain>
    </source>
</reference>
<dbReference type="InterPro" id="IPR000326">
    <property type="entry name" value="PAP2/HPO"/>
</dbReference>
<evidence type="ECO:0000313" key="3">
    <source>
        <dbReference type="EMBL" id="MVN77103.1"/>
    </source>
</evidence>
<dbReference type="EMBL" id="WQKZ01000003">
    <property type="protein sequence ID" value="MVN77103.1"/>
    <property type="molecule type" value="Genomic_DNA"/>
</dbReference>
<protein>
    <submittedName>
        <fullName evidence="3">Phosphatase PAP2 family protein</fullName>
    </submittedName>
</protein>
<feature type="transmembrane region" description="Helical" evidence="1">
    <location>
        <begin position="153"/>
        <end position="170"/>
    </location>
</feature>
<evidence type="ECO:0000313" key="4">
    <source>
        <dbReference type="Proteomes" id="UP000441336"/>
    </source>
</evidence>
<dbReference type="Pfam" id="PF01569">
    <property type="entry name" value="PAP2"/>
    <property type="match status" value="1"/>
</dbReference>
<keyword evidence="1" id="KW-1133">Transmembrane helix</keyword>
<dbReference type="SMART" id="SM00014">
    <property type="entry name" value="acidPPc"/>
    <property type="match status" value="1"/>
</dbReference>
<dbReference type="PANTHER" id="PTHR14969">
    <property type="entry name" value="SPHINGOSINE-1-PHOSPHATE PHOSPHOHYDROLASE"/>
    <property type="match status" value="1"/>
</dbReference>
<keyword evidence="4" id="KW-1185">Reference proteome</keyword>
<dbReference type="SUPFAM" id="SSF48317">
    <property type="entry name" value="Acid phosphatase/Vanadium-dependent haloperoxidase"/>
    <property type="match status" value="1"/>
</dbReference>
<feature type="transmembrane region" description="Helical" evidence="1">
    <location>
        <begin position="82"/>
        <end position="103"/>
    </location>
</feature>
<dbReference type="RefSeq" id="WP_157565822.1">
    <property type="nucleotide sequence ID" value="NZ_WQKZ01000003.1"/>
</dbReference>
<keyword evidence="1" id="KW-0812">Transmembrane</keyword>
<gene>
    <name evidence="3" type="ORF">GO988_12275</name>
</gene>
<feature type="transmembrane region" description="Helical" evidence="1">
    <location>
        <begin position="204"/>
        <end position="226"/>
    </location>
</feature>
<comment type="caution">
    <text evidence="3">The sequence shown here is derived from an EMBL/GenBank/DDBJ whole genome shotgun (WGS) entry which is preliminary data.</text>
</comment>
<keyword evidence="1" id="KW-0472">Membrane</keyword>
<feature type="transmembrane region" description="Helical" evidence="1">
    <location>
        <begin position="177"/>
        <end position="198"/>
    </location>
</feature>
<feature type="transmembrane region" description="Helical" evidence="1">
    <location>
        <begin position="115"/>
        <end position="133"/>
    </location>
</feature>
<dbReference type="Gene3D" id="1.20.144.10">
    <property type="entry name" value="Phosphatidic acid phosphatase type 2/haloperoxidase"/>
    <property type="match status" value="2"/>
</dbReference>
<accession>A0A7K1TFB4</accession>
<sequence>MPAPAAPPNQSSSSTRQAELAGLLTTEVVFGGVLFLVAFALFFYLIRVVFQEHSQVFDNWGFAQMDRLRAAHPGLRWWIQNVLTWFGSVWFFVPASLLTPLVLHRRGLSRYAIELLASMGGGLALNELLKAYFHRDRPTTALIHQYGLSFPSGHAMMSMAFYGCLAWLAVQHGRHWGWAAALVCFAVLIGLTRVFLHVHYPTDVLAGFAGGAAWLVLLRTGIRLFWKEKKVVNTNESGTNVTE</sequence>
<feature type="domain" description="Phosphatidic acid phosphatase type 2/haloperoxidase" evidence="2">
    <location>
        <begin position="111"/>
        <end position="219"/>
    </location>
</feature>
<feature type="transmembrane region" description="Helical" evidence="1">
    <location>
        <begin position="20"/>
        <end position="46"/>
    </location>
</feature>
<proteinExistence type="predicted"/>
<dbReference type="CDD" id="cd03392">
    <property type="entry name" value="PAP2_like_2"/>
    <property type="match status" value="1"/>
</dbReference>